<dbReference type="EMBL" id="PJND01000008">
    <property type="protein sequence ID" value="PKW21099.1"/>
    <property type="molecule type" value="Genomic_DNA"/>
</dbReference>
<organism evidence="3 5">
    <name type="scientific">Flavobacterium lindanitolerans</name>
    <dbReference type="NCBI Taxonomy" id="428988"/>
    <lineage>
        <taxon>Bacteria</taxon>
        <taxon>Pseudomonadati</taxon>
        <taxon>Bacteroidota</taxon>
        <taxon>Flavobacteriia</taxon>
        <taxon>Flavobacteriales</taxon>
        <taxon>Flavobacteriaceae</taxon>
        <taxon>Flavobacterium</taxon>
    </lineage>
</organism>
<evidence type="ECO:0000256" key="1">
    <source>
        <dbReference type="SAM" id="Phobius"/>
    </source>
</evidence>
<feature type="transmembrane region" description="Helical" evidence="1">
    <location>
        <begin position="12"/>
        <end position="30"/>
    </location>
</feature>
<evidence type="ECO:0000313" key="3">
    <source>
        <dbReference type="EMBL" id="RLJ30262.1"/>
    </source>
</evidence>
<keyword evidence="4" id="KW-1185">Reference proteome</keyword>
<feature type="transmembrane region" description="Helical" evidence="1">
    <location>
        <begin position="42"/>
        <end position="64"/>
    </location>
</feature>
<evidence type="ECO:0000313" key="4">
    <source>
        <dbReference type="Proteomes" id="UP000233767"/>
    </source>
</evidence>
<dbReference type="Proteomes" id="UP000275027">
    <property type="component" value="Unassembled WGS sequence"/>
</dbReference>
<dbReference type="AlphaFoldDB" id="A0A497UI81"/>
<reference evidence="2 4" key="1">
    <citation type="submission" date="2017-12" db="EMBL/GenBank/DDBJ databases">
        <title>Genomic Encyclopedia of Type Strains, Phase III (KMG-III): the genomes of soil and plant-associated and newly described type strains.</title>
        <authorList>
            <person name="Whitman W."/>
        </authorList>
    </citation>
    <scope>NUCLEOTIDE SEQUENCE [LARGE SCALE GENOMIC DNA]</scope>
    <source>
        <strain evidence="2 4">IP-10</strain>
    </source>
</reference>
<protein>
    <submittedName>
        <fullName evidence="3">Uncharacterized protein</fullName>
    </submittedName>
</protein>
<dbReference type="Proteomes" id="UP000233767">
    <property type="component" value="Unassembled WGS sequence"/>
</dbReference>
<keyword evidence="1" id="KW-1133">Transmembrane helix</keyword>
<comment type="caution">
    <text evidence="3">The sequence shown here is derived from an EMBL/GenBank/DDBJ whole genome shotgun (WGS) entry which is preliminary data.</text>
</comment>
<gene>
    <name evidence="2" type="ORF">B0G92_2383</name>
    <name evidence="3" type="ORF">CLV50_1667</name>
</gene>
<sequence>METKNNDTLSKFWFMASNTVPPIGFFLFFKHRNRHPNKARQALASAVIGVPIAIAMGYIMNAYLLK</sequence>
<dbReference type="RefSeq" id="WP_101472327.1">
    <property type="nucleotide sequence ID" value="NZ_PJND01000008.1"/>
</dbReference>
<evidence type="ECO:0000313" key="5">
    <source>
        <dbReference type="Proteomes" id="UP000275027"/>
    </source>
</evidence>
<reference evidence="3 5" key="2">
    <citation type="submission" date="2018-10" db="EMBL/GenBank/DDBJ databases">
        <title>Genomic Encyclopedia of Archaeal and Bacterial Type Strains, Phase II (KMG-II): from individual species to whole genera.</title>
        <authorList>
            <person name="Goeker M."/>
        </authorList>
    </citation>
    <scope>NUCLEOTIDE SEQUENCE [LARGE SCALE GENOMIC DNA]</scope>
    <source>
        <strain evidence="3 5">DSM 21886</strain>
    </source>
</reference>
<keyword evidence="1" id="KW-0472">Membrane</keyword>
<name>A0A497UI81_9FLAO</name>
<proteinExistence type="predicted"/>
<evidence type="ECO:0000313" key="2">
    <source>
        <dbReference type="EMBL" id="PKW21099.1"/>
    </source>
</evidence>
<accession>A0A497UI81</accession>
<keyword evidence="1" id="KW-0812">Transmembrane</keyword>
<dbReference type="EMBL" id="RCCB01000011">
    <property type="protein sequence ID" value="RLJ30262.1"/>
    <property type="molecule type" value="Genomic_DNA"/>
</dbReference>